<keyword evidence="1" id="KW-0732">Signal</keyword>
<dbReference type="EMBL" id="MTSM01000001">
    <property type="protein sequence ID" value="OPX57111.1"/>
    <property type="molecule type" value="Genomic_DNA"/>
</dbReference>
<keyword evidence="3" id="KW-1185">Reference proteome</keyword>
<dbReference type="AlphaFoldDB" id="A0A1T4QUW2"/>
<name>A0A1T4QUW2_9GAMM</name>
<reference evidence="2 3" key="1">
    <citation type="submission" date="2017-01" db="EMBL/GenBank/DDBJ databases">
        <title>Genome Sequencing of a Marine Spirillum, Oceanospirillum multiglobuliferum ATCC 33336, from Japan.</title>
        <authorList>
            <person name="Carney J.G."/>
            <person name="Trachtenberg A.M."/>
            <person name="Rheaume B.A."/>
            <person name="Linnane J.D."/>
            <person name="Pitts N.L."/>
            <person name="Mykles D.L."/>
            <person name="Maclea K.S."/>
        </authorList>
    </citation>
    <scope>NUCLEOTIDE SEQUENCE [LARGE SCALE GENOMIC DNA]</scope>
    <source>
        <strain evidence="2 3">ATCC 33336</strain>
    </source>
</reference>
<dbReference type="RefSeq" id="WP_078745605.1">
    <property type="nucleotide sequence ID" value="NZ_FUXG01000013.1"/>
</dbReference>
<dbReference type="OrthoDB" id="6089775at2"/>
<organism evidence="2 3">
    <name type="scientific">Oceanospirillum multiglobuliferum</name>
    <dbReference type="NCBI Taxonomy" id="64969"/>
    <lineage>
        <taxon>Bacteria</taxon>
        <taxon>Pseudomonadati</taxon>
        <taxon>Pseudomonadota</taxon>
        <taxon>Gammaproteobacteria</taxon>
        <taxon>Oceanospirillales</taxon>
        <taxon>Oceanospirillaceae</taxon>
        <taxon>Oceanospirillum</taxon>
    </lineage>
</organism>
<gene>
    <name evidence="2" type="ORF">BTE48_01415</name>
</gene>
<evidence type="ECO:0000313" key="2">
    <source>
        <dbReference type="EMBL" id="OPX57111.1"/>
    </source>
</evidence>
<protein>
    <submittedName>
        <fullName evidence="2">Uncharacterized protein</fullName>
    </submittedName>
</protein>
<evidence type="ECO:0000256" key="1">
    <source>
        <dbReference type="SAM" id="SignalP"/>
    </source>
</evidence>
<accession>A0A1T4QUW2</accession>
<feature type="signal peptide" evidence="1">
    <location>
        <begin position="1"/>
        <end position="22"/>
    </location>
</feature>
<feature type="chain" id="PRO_5013046591" evidence="1">
    <location>
        <begin position="23"/>
        <end position="79"/>
    </location>
</feature>
<sequence length="79" mass="8576">MSKLSLFLTTLLFSLASSVSYADCSLEQTICETSCKVRYLNDTFGKMGCMTKCAAERGVCSTKSGAKTATEKTKELIKD</sequence>
<proteinExistence type="predicted"/>
<dbReference type="Proteomes" id="UP000191418">
    <property type="component" value="Unassembled WGS sequence"/>
</dbReference>
<comment type="caution">
    <text evidence="2">The sequence shown here is derived from an EMBL/GenBank/DDBJ whole genome shotgun (WGS) entry which is preliminary data.</text>
</comment>
<evidence type="ECO:0000313" key="3">
    <source>
        <dbReference type="Proteomes" id="UP000191418"/>
    </source>
</evidence>
<dbReference type="STRING" id="64969.SAMN02745127_02016"/>